<dbReference type="InterPro" id="IPR011008">
    <property type="entry name" value="Dimeric_a/b-barrel"/>
</dbReference>
<gene>
    <name evidence="3" type="ORF">KDL28_39590</name>
</gene>
<sequence length="103" mass="10693">MTDDAGEPDAAMYTRMGAFIDELTRAGGLVATGGLDAGTRISTTGGELTVTDGPFTETKEAIVSFALVEVGSREEAIELTRRFHGIVGGGESMMYQVFGPATG</sequence>
<dbReference type="InterPro" id="IPR005545">
    <property type="entry name" value="YCII"/>
</dbReference>
<dbReference type="EMBL" id="JAGSOV010000113">
    <property type="protein sequence ID" value="MCO1661167.1"/>
    <property type="molecule type" value="Genomic_DNA"/>
</dbReference>
<comment type="caution">
    <text evidence="3">The sequence shown here is derived from an EMBL/GenBank/DDBJ whole genome shotgun (WGS) entry which is preliminary data.</text>
</comment>
<accession>A0ABT1ADL9</accession>
<dbReference type="Gene3D" id="3.30.70.1060">
    <property type="entry name" value="Dimeric alpha+beta barrel"/>
    <property type="match status" value="1"/>
</dbReference>
<proteinExistence type="inferred from homology"/>
<feature type="domain" description="YCII-related" evidence="2">
    <location>
        <begin position="6"/>
        <end position="82"/>
    </location>
</feature>
<keyword evidence="4" id="KW-1185">Reference proteome</keyword>
<dbReference type="Proteomes" id="UP001165283">
    <property type="component" value="Unassembled WGS sequence"/>
</dbReference>
<name>A0ABT1ADL9_9PSEU</name>
<reference evidence="3" key="1">
    <citation type="submission" date="2021-04" db="EMBL/GenBank/DDBJ databases">
        <title>Pseudonocardia sp. nov., isolated from sandy soil of mangrove forest.</title>
        <authorList>
            <person name="Zan Z."/>
            <person name="Huang R."/>
            <person name="Liu W."/>
        </authorList>
    </citation>
    <scope>NUCLEOTIDE SEQUENCE</scope>
    <source>
        <strain evidence="3">S2-4</strain>
    </source>
</reference>
<comment type="similarity">
    <text evidence="1">Belongs to the YciI family.</text>
</comment>
<protein>
    <recommendedName>
        <fullName evidence="2">YCII-related domain-containing protein</fullName>
    </recommendedName>
</protein>
<dbReference type="Pfam" id="PF03795">
    <property type="entry name" value="YCII"/>
    <property type="match status" value="1"/>
</dbReference>
<evidence type="ECO:0000259" key="2">
    <source>
        <dbReference type="Pfam" id="PF03795"/>
    </source>
</evidence>
<evidence type="ECO:0000256" key="1">
    <source>
        <dbReference type="ARBA" id="ARBA00007689"/>
    </source>
</evidence>
<evidence type="ECO:0000313" key="4">
    <source>
        <dbReference type="Proteomes" id="UP001165283"/>
    </source>
</evidence>
<organism evidence="3 4">
    <name type="scientific">Pseudonocardia humida</name>
    <dbReference type="NCBI Taxonomy" id="2800819"/>
    <lineage>
        <taxon>Bacteria</taxon>
        <taxon>Bacillati</taxon>
        <taxon>Actinomycetota</taxon>
        <taxon>Actinomycetes</taxon>
        <taxon>Pseudonocardiales</taxon>
        <taxon>Pseudonocardiaceae</taxon>
        <taxon>Pseudonocardia</taxon>
    </lineage>
</organism>
<dbReference type="SUPFAM" id="SSF54909">
    <property type="entry name" value="Dimeric alpha+beta barrel"/>
    <property type="match status" value="1"/>
</dbReference>
<dbReference type="PANTHER" id="PTHR35174">
    <property type="entry name" value="BLL7171 PROTEIN-RELATED"/>
    <property type="match status" value="1"/>
</dbReference>
<evidence type="ECO:0000313" key="3">
    <source>
        <dbReference type="EMBL" id="MCO1661167.1"/>
    </source>
</evidence>